<keyword evidence="4" id="KW-0325">Glycoprotein</keyword>
<gene>
    <name evidence="12" type="ORF">GEV33_003357</name>
</gene>
<dbReference type="EMBL" id="JABDTM020014585">
    <property type="protein sequence ID" value="KAH0819434.1"/>
    <property type="molecule type" value="Genomic_DNA"/>
</dbReference>
<dbReference type="Pfam" id="PF12796">
    <property type="entry name" value="Ank_2"/>
    <property type="match status" value="1"/>
</dbReference>
<evidence type="ECO:0000256" key="5">
    <source>
        <dbReference type="PIRSR" id="PIRSR601548-1"/>
    </source>
</evidence>
<feature type="binding site" evidence="9">
    <location>
        <position position="87"/>
    </location>
    <ligand>
        <name>Zn(2+)</name>
        <dbReference type="ChEBI" id="CHEBI:29105"/>
        <label>2</label>
        <note>catalytic</note>
    </ligand>
</feature>
<sequence length="902" mass="103924">MPLFLFRSDWVNFVAAFSCESHRFLGFSQSLLCPSEELRGSPFSKNSKNIVAIEVLCHPSAWDFCDGQNYILKCTKVSEFYFTVIHHEMGHIQYYLQYAKQSSIFSILSSLHTQTLAKNQPPPGSSINALMDIALQKVSFLPACLVIDKWRWDVFSGAVTQNTWNSHWWKYRKKYQKLKPPVPSSEATDFDPGAQFHVTSGVEYTFLYTLSSSSFTEVCVLLPVNIIQIIKRGGHGKSAFKLAVGRLILENKTVRGLVRKCVIRDNGLEWLGRSTNNLDVLLETAAITFCTSSNPKLEILLYILSYGFNLNEKILHAVYHTDLKLNEEEKENNVLPTLIYDVTVDFWSFFSTPMTKLQLLRVTDAVVLSRINNLPRVPLLQEFATNMSRKLLIEKSKLGERLVFAASRNRMSILQDRQTLTKLSIIRDPSGNNLLQVAVKNKKKEAFDYLLSLSNFPLNGVNDNNETALMMSLSTTREERGVLPPVKKYFAAELIKHGADIHSVNRVGDNLLHKAIMHRDSTSAILLMQRGIDLNAWNSMGYTPLHLLLKSRCCKQYYEIAAALLFYGADPKAQDSRGVDVFHCALLCTRRIGRLIEQLYYYVFDELERYEIDLRCLMQLALIRSPVFEQIIELDIEVFVKETNYAICFIFLLEMNVKYLRIFLEKFGELMREVVLRGSTSMFLGKFYWTQNSQYIANLSVLLESHVSRHLIDFFTTLNCALYGSTTMKKISEAQASDLVLFLLSYGMNLHQVDLAIVYNDYGYGELFQYLLMMDIEWDLKNDSVPMCILPVLVSNVALDIHEIIENNSEYSDIHDLVYHFAHPKVKSYLLRNITKGPRLEKIHKLPRVPLLKEFARDAFRKFFVQKFDIKNSRQFYTLLNQLPTYPPIKEIISFRRILYNV</sequence>
<feature type="active site" description="Proton donor 1" evidence="5">
    <location>
        <position position="197"/>
    </location>
</feature>
<name>A0A8J6HRC6_TENMO</name>
<reference evidence="12" key="2">
    <citation type="submission" date="2021-08" db="EMBL/GenBank/DDBJ databases">
        <authorList>
            <person name="Eriksson T."/>
        </authorList>
    </citation>
    <scope>NUCLEOTIDE SEQUENCE</scope>
    <source>
        <strain evidence="12">Stoneville</strain>
        <tissue evidence="12">Whole head</tissue>
    </source>
</reference>
<evidence type="ECO:0000256" key="8">
    <source>
        <dbReference type="PIRSR" id="PIRSR601548-4"/>
    </source>
</evidence>
<feature type="binding site" evidence="7">
    <location>
        <position position="91"/>
    </location>
    <ligand>
        <name>Zn(2+)</name>
        <dbReference type="ChEBI" id="CHEBI:29105"/>
        <label>1</label>
        <note>catalytic</note>
    </ligand>
</feature>
<comment type="caution">
    <text evidence="12">The sequence shown here is derived from an EMBL/GenBank/DDBJ whole genome shotgun (WGS) entry which is preliminary data.</text>
</comment>
<proteinExistence type="inferred from homology"/>
<feature type="active site" description="Proton donor 2" evidence="6">
    <location>
        <position position="197"/>
    </location>
</feature>
<accession>A0A8J6HRC6</accession>
<dbReference type="SUPFAM" id="SSF48403">
    <property type="entry name" value="Ankyrin repeat"/>
    <property type="match status" value="1"/>
</dbReference>
<feature type="disulfide bond" evidence="8">
    <location>
        <begin position="57"/>
        <end position="74"/>
    </location>
</feature>
<dbReference type="Proteomes" id="UP000719412">
    <property type="component" value="Unassembled WGS sequence"/>
</dbReference>
<keyword evidence="7" id="KW-0479">Metal-binding</keyword>
<dbReference type="InterPro" id="IPR002110">
    <property type="entry name" value="Ankyrin_rpt"/>
</dbReference>
<reference evidence="12" key="1">
    <citation type="journal article" date="2020" name="J Insects Food Feed">
        <title>The yellow mealworm (Tenebrio molitor) genome: a resource for the emerging insects as food and feed industry.</title>
        <authorList>
            <person name="Eriksson T."/>
            <person name="Andere A."/>
            <person name="Kelstrup H."/>
            <person name="Emery V."/>
            <person name="Picard C."/>
        </authorList>
    </citation>
    <scope>NUCLEOTIDE SEQUENCE</scope>
    <source>
        <strain evidence="12">Stoneville</strain>
        <tissue evidence="12">Whole head</tissue>
    </source>
</reference>
<dbReference type="Gene3D" id="1.25.40.20">
    <property type="entry name" value="Ankyrin repeat-containing domain"/>
    <property type="match status" value="1"/>
</dbReference>
<feature type="active site" description="Proton acceptor 1" evidence="5">
    <location>
        <position position="88"/>
    </location>
</feature>
<dbReference type="InterPro" id="IPR036770">
    <property type="entry name" value="Ankyrin_rpt-contain_sf"/>
</dbReference>
<dbReference type="PANTHER" id="PTHR10514:SF27">
    <property type="entry name" value="ANGIOTENSIN-CONVERTING ENZYME"/>
    <property type="match status" value="1"/>
</dbReference>
<evidence type="ECO:0000256" key="11">
    <source>
        <dbReference type="PROSITE-ProRule" id="PRU01355"/>
    </source>
</evidence>
<keyword evidence="10" id="KW-0040">ANK repeat</keyword>
<organism evidence="12 13">
    <name type="scientific">Tenebrio molitor</name>
    <name type="common">Yellow mealworm beetle</name>
    <dbReference type="NCBI Taxonomy" id="7067"/>
    <lineage>
        <taxon>Eukaryota</taxon>
        <taxon>Metazoa</taxon>
        <taxon>Ecdysozoa</taxon>
        <taxon>Arthropoda</taxon>
        <taxon>Hexapoda</taxon>
        <taxon>Insecta</taxon>
        <taxon>Pterygota</taxon>
        <taxon>Neoptera</taxon>
        <taxon>Endopterygota</taxon>
        <taxon>Coleoptera</taxon>
        <taxon>Polyphaga</taxon>
        <taxon>Cucujiformia</taxon>
        <taxon>Tenebrionidae</taxon>
        <taxon>Tenebrio</taxon>
    </lineage>
</organism>
<feature type="binding site" evidence="9">
    <location>
        <position position="91"/>
    </location>
    <ligand>
        <name>Zn(2+)</name>
        <dbReference type="ChEBI" id="CHEBI:29105"/>
        <label>2</label>
        <note>catalytic</note>
    </ligand>
</feature>
<evidence type="ECO:0000256" key="3">
    <source>
        <dbReference type="ARBA" id="ARBA00023157"/>
    </source>
</evidence>
<comment type="caution">
    <text evidence="11">Lacks conserved residue(s) required for the propagation of feature annotation.</text>
</comment>
<evidence type="ECO:0000313" key="13">
    <source>
        <dbReference type="Proteomes" id="UP000719412"/>
    </source>
</evidence>
<dbReference type="AlphaFoldDB" id="A0A8J6HRC6"/>
<feature type="repeat" description="ANK" evidence="10">
    <location>
        <begin position="540"/>
        <end position="576"/>
    </location>
</feature>
<evidence type="ECO:0000256" key="9">
    <source>
        <dbReference type="PIRSR" id="PIRSR601548-8"/>
    </source>
</evidence>
<dbReference type="Pfam" id="PF01401">
    <property type="entry name" value="Peptidase_M2"/>
    <property type="match status" value="2"/>
</dbReference>
<feature type="active site" description="Proton acceptor 2" evidence="6">
    <location>
        <position position="88"/>
    </location>
</feature>
<dbReference type="SUPFAM" id="SSF55486">
    <property type="entry name" value="Metalloproteases ('zincins'), catalytic domain"/>
    <property type="match status" value="1"/>
</dbReference>
<keyword evidence="7" id="KW-0862">Zinc</keyword>
<evidence type="ECO:0000256" key="10">
    <source>
        <dbReference type="PROSITE-ProRule" id="PRU00023"/>
    </source>
</evidence>
<keyword evidence="3 8" id="KW-1015">Disulfide bond</keyword>
<evidence type="ECO:0000256" key="4">
    <source>
        <dbReference type="ARBA" id="ARBA00023180"/>
    </source>
</evidence>
<evidence type="ECO:0000256" key="1">
    <source>
        <dbReference type="ARBA" id="ARBA00008139"/>
    </source>
</evidence>
<protein>
    <submittedName>
        <fullName evidence="12">Uncharacterized protein</fullName>
    </submittedName>
</protein>
<feature type="binding site" evidence="7">
    <location>
        <position position="87"/>
    </location>
    <ligand>
        <name>Zn(2+)</name>
        <dbReference type="ChEBI" id="CHEBI:29105"/>
        <label>1</label>
        <note>catalytic</note>
    </ligand>
</feature>
<dbReference type="PROSITE" id="PS52011">
    <property type="entry name" value="PEPTIDASE_M2"/>
    <property type="match status" value="1"/>
</dbReference>
<dbReference type="GO" id="GO:0008237">
    <property type="term" value="F:metallopeptidase activity"/>
    <property type="evidence" value="ECO:0007669"/>
    <property type="project" value="InterPro"/>
</dbReference>
<dbReference type="GO" id="GO:0006508">
    <property type="term" value="P:proteolysis"/>
    <property type="evidence" value="ECO:0007669"/>
    <property type="project" value="InterPro"/>
</dbReference>
<evidence type="ECO:0000256" key="6">
    <source>
        <dbReference type="PIRSR" id="PIRSR601548-11"/>
    </source>
</evidence>
<evidence type="ECO:0000313" key="12">
    <source>
        <dbReference type="EMBL" id="KAH0819434.1"/>
    </source>
</evidence>
<dbReference type="GO" id="GO:0008241">
    <property type="term" value="F:peptidyl-dipeptidase activity"/>
    <property type="evidence" value="ECO:0007669"/>
    <property type="project" value="InterPro"/>
</dbReference>
<evidence type="ECO:0000256" key="2">
    <source>
        <dbReference type="ARBA" id="ARBA00022729"/>
    </source>
</evidence>
<dbReference type="PROSITE" id="PS50088">
    <property type="entry name" value="ANK_REPEAT"/>
    <property type="match status" value="1"/>
</dbReference>
<dbReference type="InterPro" id="IPR001548">
    <property type="entry name" value="Peptidase_M2"/>
</dbReference>
<dbReference type="SMART" id="SM00248">
    <property type="entry name" value="ANK"/>
    <property type="match status" value="6"/>
</dbReference>
<comment type="similarity">
    <text evidence="1 11">Belongs to the peptidase M2 family.</text>
</comment>
<keyword evidence="13" id="KW-1185">Reference proteome</keyword>
<dbReference type="GO" id="GO:0005886">
    <property type="term" value="C:plasma membrane"/>
    <property type="evidence" value="ECO:0007669"/>
    <property type="project" value="TreeGrafter"/>
</dbReference>
<evidence type="ECO:0000256" key="7">
    <source>
        <dbReference type="PIRSR" id="PIRSR601548-3"/>
    </source>
</evidence>
<dbReference type="PANTHER" id="PTHR10514">
    <property type="entry name" value="ANGIOTENSIN-CONVERTING ENZYME"/>
    <property type="match status" value="1"/>
</dbReference>
<keyword evidence="2" id="KW-0732">Signal</keyword>